<evidence type="ECO:0000313" key="3">
    <source>
        <dbReference type="Proteomes" id="UP001606134"/>
    </source>
</evidence>
<organism evidence="2 3">
    <name type="scientific">Pelomonas candidula</name>
    <dbReference type="NCBI Taxonomy" id="3299025"/>
    <lineage>
        <taxon>Bacteria</taxon>
        <taxon>Pseudomonadati</taxon>
        <taxon>Pseudomonadota</taxon>
        <taxon>Betaproteobacteria</taxon>
        <taxon>Burkholderiales</taxon>
        <taxon>Sphaerotilaceae</taxon>
        <taxon>Roseateles</taxon>
    </lineage>
</organism>
<feature type="chain" id="PRO_5045498859" evidence="1">
    <location>
        <begin position="23"/>
        <end position="195"/>
    </location>
</feature>
<sequence>MRLSKRLLPLVAALCASTTALAADVGCADERPTTGRYRNYSYGFTVVIPKGLEGWWNSARCVPQTPDGCICMGDHGRSLPLPGGGSISIDAAPEVFEATLATAAYKDLHGFEARTEASELALQRFEPRRLRALASYRFIATSVTAGAAVVRESVHVLLPSGGYVAISIEAPQEQYRKYHPAYTTLLGSLRPSSRR</sequence>
<reference evidence="2 3" key="1">
    <citation type="submission" date="2024-08" db="EMBL/GenBank/DDBJ databases">
        <authorList>
            <person name="Lu H."/>
        </authorList>
    </citation>
    <scope>NUCLEOTIDE SEQUENCE [LARGE SCALE GENOMIC DNA]</scope>
    <source>
        <strain evidence="2 3">BYS78W</strain>
    </source>
</reference>
<feature type="signal peptide" evidence="1">
    <location>
        <begin position="1"/>
        <end position="22"/>
    </location>
</feature>
<evidence type="ECO:0000256" key="1">
    <source>
        <dbReference type="SAM" id="SignalP"/>
    </source>
</evidence>
<name>A0ABW7H7U4_9BURK</name>
<gene>
    <name evidence="2" type="ORF">ACG04R_02825</name>
</gene>
<comment type="caution">
    <text evidence="2">The sequence shown here is derived from an EMBL/GenBank/DDBJ whole genome shotgun (WGS) entry which is preliminary data.</text>
</comment>
<proteinExistence type="predicted"/>
<dbReference type="Proteomes" id="UP001606134">
    <property type="component" value="Unassembled WGS sequence"/>
</dbReference>
<accession>A0ABW7H7U4</accession>
<keyword evidence="3" id="KW-1185">Reference proteome</keyword>
<keyword evidence="1" id="KW-0732">Signal</keyword>
<dbReference type="EMBL" id="JBIGIC010000001">
    <property type="protein sequence ID" value="MFG6485587.1"/>
    <property type="molecule type" value="Genomic_DNA"/>
</dbReference>
<evidence type="ECO:0000313" key="2">
    <source>
        <dbReference type="EMBL" id="MFG6485587.1"/>
    </source>
</evidence>
<protein>
    <submittedName>
        <fullName evidence="2">Uncharacterized protein</fullName>
    </submittedName>
</protein>